<organism evidence="2 3">
    <name type="scientific">Mollisia scopiformis</name>
    <name type="common">Conifer needle endophyte fungus</name>
    <name type="synonym">Phialocephala scopiformis</name>
    <dbReference type="NCBI Taxonomy" id="149040"/>
    <lineage>
        <taxon>Eukaryota</taxon>
        <taxon>Fungi</taxon>
        <taxon>Dikarya</taxon>
        <taxon>Ascomycota</taxon>
        <taxon>Pezizomycotina</taxon>
        <taxon>Leotiomycetes</taxon>
        <taxon>Helotiales</taxon>
        <taxon>Mollisiaceae</taxon>
        <taxon>Mollisia</taxon>
    </lineage>
</organism>
<dbReference type="KEGG" id="psco:LY89DRAFT_558624"/>
<dbReference type="RefSeq" id="XP_018061130.1">
    <property type="nucleotide sequence ID" value="XM_018208421.1"/>
</dbReference>
<dbReference type="InterPro" id="IPR036397">
    <property type="entry name" value="RNaseH_sf"/>
</dbReference>
<dbReference type="Proteomes" id="UP000070700">
    <property type="component" value="Unassembled WGS sequence"/>
</dbReference>
<dbReference type="GeneID" id="28818147"/>
<sequence length="145" mass="17324">YGKAEKLEFYNDEEDKIEHPPPPPKPKRRPTTETEEEYKHRIKEWEALMPHAREVKVQGNSMTQKYYVDRLLPIYCQAIESMRHIDDKPWLLQEDSDPSHSMRKKELAQEYKSAHNIQNLVHPAQSPDLNPIKAIWSIIKQRLRR</sequence>
<dbReference type="Gene3D" id="3.30.420.10">
    <property type="entry name" value="Ribonuclease H-like superfamily/Ribonuclease H"/>
    <property type="match status" value="1"/>
</dbReference>
<feature type="non-terminal residue" evidence="2">
    <location>
        <position position="1"/>
    </location>
</feature>
<reference evidence="2 3" key="1">
    <citation type="submission" date="2015-10" db="EMBL/GenBank/DDBJ databases">
        <title>Full genome of DAOMC 229536 Phialocephala scopiformis, a fungal endophyte of spruce producing the potent anti-insectan compound rugulosin.</title>
        <authorList>
            <consortium name="DOE Joint Genome Institute"/>
            <person name="Walker A.K."/>
            <person name="Frasz S.L."/>
            <person name="Seifert K.A."/>
            <person name="Miller J.D."/>
            <person name="Mondo S.J."/>
            <person name="Labutti K."/>
            <person name="Lipzen A."/>
            <person name="Dockter R."/>
            <person name="Kennedy M."/>
            <person name="Grigoriev I.V."/>
            <person name="Spatafora J.W."/>
        </authorList>
    </citation>
    <scope>NUCLEOTIDE SEQUENCE [LARGE SCALE GENOMIC DNA]</scope>
    <source>
        <strain evidence="2 3">CBS 120377</strain>
    </source>
</reference>
<evidence type="ECO:0008006" key="4">
    <source>
        <dbReference type="Google" id="ProtNLM"/>
    </source>
</evidence>
<evidence type="ECO:0000256" key="1">
    <source>
        <dbReference type="SAM" id="MobiDB-lite"/>
    </source>
</evidence>
<gene>
    <name evidence="2" type="ORF">LY89DRAFT_558624</name>
</gene>
<dbReference type="InParanoid" id="A0A132B300"/>
<accession>A0A132B300</accession>
<evidence type="ECO:0000313" key="3">
    <source>
        <dbReference type="Proteomes" id="UP000070700"/>
    </source>
</evidence>
<proteinExistence type="predicted"/>
<feature type="non-terminal residue" evidence="2">
    <location>
        <position position="145"/>
    </location>
</feature>
<dbReference type="EMBL" id="KQ947443">
    <property type="protein sequence ID" value="KUJ06775.1"/>
    <property type="molecule type" value="Genomic_DNA"/>
</dbReference>
<protein>
    <recommendedName>
        <fullName evidence="4">Tc1-like transposase DDE domain-containing protein</fullName>
    </recommendedName>
</protein>
<name>A0A132B300_MOLSC</name>
<dbReference type="OrthoDB" id="5410741at2759"/>
<keyword evidence="3" id="KW-1185">Reference proteome</keyword>
<evidence type="ECO:0000313" key="2">
    <source>
        <dbReference type="EMBL" id="KUJ06775.1"/>
    </source>
</evidence>
<feature type="region of interest" description="Disordered" evidence="1">
    <location>
        <begin position="1"/>
        <end position="38"/>
    </location>
</feature>
<dbReference type="AlphaFoldDB" id="A0A132B300"/>
<dbReference type="GO" id="GO:0003676">
    <property type="term" value="F:nucleic acid binding"/>
    <property type="evidence" value="ECO:0007669"/>
    <property type="project" value="InterPro"/>
</dbReference>